<evidence type="ECO:0000313" key="6">
    <source>
        <dbReference type="Proteomes" id="UP000255421"/>
    </source>
</evidence>
<dbReference type="EMBL" id="FNKQ01000001">
    <property type="protein sequence ID" value="SDQ14770.1"/>
    <property type="molecule type" value="Genomic_DNA"/>
</dbReference>
<dbReference type="PANTHER" id="PTHR42850">
    <property type="entry name" value="METALLOPHOSPHOESTERASE"/>
    <property type="match status" value="1"/>
</dbReference>
<dbReference type="CDD" id="cd00144">
    <property type="entry name" value="MPP_PPP_family"/>
    <property type="match status" value="1"/>
</dbReference>
<dbReference type="Pfam" id="PF00149">
    <property type="entry name" value="Metallophos"/>
    <property type="match status" value="1"/>
</dbReference>
<dbReference type="SUPFAM" id="SSF56300">
    <property type="entry name" value="Metallo-dependent phosphatases"/>
    <property type="match status" value="1"/>
</dbReference>
<sequence length="232" mass="26052">MAEPTFDESVSHRRVDIDRWDEVYVVGDVHGCRAELERLLDTLGVTADDLVVFVGDLVRKGPDSAGVVSLVRESENMLTVRGNNEEKLIRGDKQLPELSDEQMAWIRDLPVAISWEGTLVVHGGVDPRTNLVDHTVEELENNRSLSDGSYERPFWWEEYAGPDRVFFGHTVLAEPVVREYAVGLDTGCVYGGELTAYDWRNDEFVAVEAEETVEERSDSKIVSPRTATSHSD</sequence>
<protein>
    <submittedName>
        <fullName evidence="3 4">Serine/threonine protein phosphatase</fullName>
    </submittedName>
</protein>
<proteinExistence type="predicted"/>
<reference evidence="5" key="1">
    <citation type="submission" date="2016-10" db="EMBL/GenBank/DDBJ databases">
        <authorList>
            <person name="Varghese N."/>
            <person name="Submissions S."/>
        </authorList>
    </citation>
    <scope>NUCLEOTIDE SEQUENCE [LARGE SCALE GENOMIC DNA]</scope>
    <source>
        <strain evidence="5">CGMCC 1.12397</strain>
    </source>
</reference>
<organism evidence="4 5">
    <name type="scientific">Halopelagius longus</name>
    <dbReference type="NCBI Taxonomy" id="1236180"/>
    <lineage>
        <taxon>Archaea</taxon>
        <taxon>Methanobacteriati</taxon>
        <taxon>Methanobacteriota</taxon>
        <taxon>Stenosarchaea group</taxon>
        <taxon>Halobacteria</taxon>
        <taxon>Halobacteriales</taxon>
        <taxon>Haloferacaceae</taxon>
    </lineage>
</organism>
<dbReference type="PANTHER" id="PTHR42850:SF4">
    <property type="entry name" value="ZINC-DEPENDENT ENDOPOLYPHOSPHATASE"/>
    <property type="match status" value="1"/>
</dbReference>
<dbReference type="AlphaFoldDB" id="A0A1H0YIB5"/>
<evidence type="ECO:0000256" key="1">
    <source>
        <dbReference type="SAM" id="MobiDB-lite"/>
    </source>
</evidence>
<dbReference type="Proteomes" id="UP000255421">
    <property type="component" value="Unassembled WGS sequence"/>
</dbReference>
<evidence type="ECO:0000313" key="5">
    <source>
        <dbReference type="Proteomes" id="UP000199289"/>
    </source>
</evidence>
<dbReference type="GO" id="GO:0005737">
    <property type="term" value="C:cytoplasm"/>
    <property type="evidence" value="ECO:0007669"/>
    <property type="project" value="TreeGrafter"/>
</dbReference>
<dbReference type="Gene3D" id="3.60.21.10">
    <property type="match status" value="1"/>
</dbReference>
<dbReference type="InterPro" id="IPR050126">
    <property type="entry name" value="Ap4A_hydrolase"/>
</dbReference>
<evidence type="ECO:0000259" key="2">
    <source>
        <dbReference type="Pfam" id="PF00149"/>
    </source>
</evidence>
<dbReference type="InterPro" id="IPR004843">
    <property type="entry name" value="Calcineurin-like_PHP"/>
</dbReference>
<reference evidence="4" key="2">
    <citation type="submission" date="2016-10" db="EMBL/GenBank/DDBJ databases">
        <authorList>
            <person name="de Groot N.N."/>
        </authorList>
    </citation>
    <scope>NUCLEOTIDE SEQUENCE [LARGE SCALE GENOMIC DNA]</scope>
    <source>
        <strain evidence="4">CGMCC 1.12397</strain>
    </source>
</reference>
<evidence type="ECO:0000313" key="4">
    <source>
        <dbReference type="EMBL" id="SDQ14770.1"/>
    </source>
</evidence>
<gene>
    <name evidence="3" type="ORF">DWB78_12660</name>
    <name evidence="4" type="ORF">SAMN05216278_0647</name>
</gene>
<feature type="domain" description="Calcineurin-like phosphoesterase" evidence="2">
    <location>
        <begin position="23"/>
        <end position="171"/>
    </location>
</feature>
<accession>A0A1H0YIB5</accession>
<dbReference type="GO" id="GO:0016791">
    <property type="term" value="F:phosphatase activity"/>
    <property type="evidence" value="ECO:0007669"/>
    <property type="project" value="TreeGrafter"/>
</dbReference>
<dbReference type="OrthoDB" id="303721at2157"/>
<keyword evidence="6" id="KW-1185">Reference proteome</keyword>
<dbReference type="Proteomes" id="UP000199289">
    <property type="component" value="Unassembled WGS sequence"/>
</dbReference>
<feature type="region of interest" description="Disordered" evidence="1">
    <location>
        <begin position="210"/>
        <end position="232"/>
    </location>
</feature>
<reference evidence="3 6" key="3">
    <citation type="submission" date="2018-07" db="EMBL/GenBank/DDBJ databases">
        <title>Genome sequence of extremly halophilic archaeon Halopelagius longus strain BC12-B1.</title>
        <authorList>
            <person name="Zhang X."/>
        </authorList>
    </citation>
    <scope>NUCLEOTIDE SEQUENCE [LARGE SCALE GENOMIC DNA]</scope>
    <source>
        <strain evidence="3 6">BC12-B1</strain>
    </source>
</reference>
<name>A0A1H0YIB5_9EURY</name>
<dbReference type="RefSeq" id="WP_092532809.1">
    <property type="nucleotide sequence ID" value="NZ_FNKQ01000001.1"/>
</dbReference>
<dbReference type="InterPro" id="IPR029052">
    <property type="entry name" value="Metallo-depent_PP-like"/>
</dbReference>
<dbReference type="EMBL" id="QQST01000001">
    <property type="protein sequence ID" value="RDI72502.1"/>
    <property type="molecule type" value="Genomic_DNA"/>
</dbReference>
<evidence type="ECO:0000313" key="3">
    <source>
        <dbReference type="EMBL" id="RDI72502.1"/>
    </source>
</evidence>